<gene>
    <name evidence="3" type="ORF">CA834_09090</name>
</gene>
<proteinExistence type="predicted"/>
<keyword evidence="4" id="KW-1185">Reference proteome</keyword>
<evidence type="ECO:0000313" key="3">
    <source>
        <dbReference type="EMBL" id="OZV68614.1"/>
    </source>
</evidence>
<dbReference type="GO" id="GO:0003677">
    <property type="term" value="F:DNA binding"/>
    <property type="evidence" value="ECO:0007669"/>
    <property type="project" value="InterPro"/>
</dbReference>
<dbReference type="RefSeq" id="WP_094968380.1">
    <property type="nucleotide sequence ID" value="NZ_NGJN01000004.1"/>
</dbReference>
<dbReference type="PROSITE" id="PS50930">
    <property type="entry name" value="HTH_LYTTR"/>
    <property type="match status" value="1"/>
</dbReference>
<feature type="transmembrane region" description="Helical" evidence="1">
    <location>
        <begin position="68"/>
        <end position="95"/>
    </location>
</feature>
<dbReference type="OrthoDB" id="9781059at2"/>
<feature type="domain" description="HTH LytTR-type" evidence="2">
    <location>
        <begin position="154"/>
        <end position="252"/>
    </location>
</feature>
<reference evidence="3 4" key="1">
    <citation type="submission" date="2017-05" db="EMBL/GenBank/DDBJ databases">
        <title>The draft genome sequence of Idiomarina salinarum WNB302.</title>
        <authorList>
            <person name="Sun Y."/>
            <person name="Chen B."/>
            <person name="Du Z."/>
        </authorList>
    </citation>
    <scope>NUCLEOTIDE SEQUENCE [LARGE SCALE GENOMIC DNA]</scope>
    <source>
        <strain evidence="3 4">WNB302</strain>
    </source>
</reference>
<comment type="caution">
    <text evidence="3">The sequence shown here is derived from an EMBL/GenBank/DDBJ whole genome shotgun (WGS) entry which is preliminary data.</text>
</comment>
<feature type="transmembrane region" description="Helical" evidence="1">
    <location>
        <begin position="107"/>
        <end position="130"/>
    </location>
</feature>
<organism evidence="3 4">
    <name type="scientific">Winogradskyella aurantia</name>
    <dbReference type="NCBI Taxonomy" id="1915063"/>
    <lineage>
        <taxon>Bacteria</taxon>
        <taxon>Pseudomonadati</taxon>
        <taxon>Bacteroidota</taxon>
        <taxon>Flavobacteriia</taxon>
        <taxon>Flavobacteriales</taxon>
        <taxon>Flavobacteriaceae</taxon>
        <taxon>Winogradskyella</taxon>
    </lineage>
</organism>
<keyword evidence="1" id="KW-0812">Transmembrane</keyword>
<dbReference type="Gene3D" id="2.40.50.1020">
    <property type="entry name" value="LytTr DNA-binding domain"/>
    <property type="match status" value="1"/>
</dbReference>
<dbReference type="PANTHER" id="PTHR37299:SF1">
    <property type="entry name" value="STAGE 0 SPORULATION PROTEIN A HOMOLOG"/>
    <property type="match status" value="1"/>
</dbReference>
<sequence length="257" mass="30290">MKRNVLLHISYWILILIALTLFFGFSWRSHLLAFYFSLLLLPIAVITTYFFNLVLVPKYLLTENYRKFVLYFFYLIIISLYLEMLVAVFSFVVIADTNKDIVDLEGISIFNLGITLYLIVFATSFIKLFVEFKKREKLVATLKLDKERNEQKSLTVRVDRKNQLIPLEELIYIESLSDYVKVITSDTEYVTREKISKLSHKLPDSFTRIHRSFIVNVEKVISFTTTEINIYNTTLPISRTYKSKAVKTLEEFHKESK</sequence>
<evidence type="ECO:0000259" key="2">
    <source>
        <dbReference type="PROSITE" id="PS50930"/>
    </source>
</evidence>
<keyword evidence="1" id="KW-1133">Transmembrane helix</keyword>
<evidence type="ECO:0000256" key="1">
    <source>
        <dbReference type="SAM" id="Phobius"/>
    </source>
</evidence>
<dbReference type="InterPro" id="IPR007492">
    <property type="entry name" value="LytTR_DNA-bd_dom"/>
</dbReference>
<dbReference type="InterPro" id="IPR046947">
    <property type="entry name" value="LytR-like"/>
</dbReference>
<keyword evidence="1" id="KW-0472">Membrane</keyword>
<evidence type="ECO:0000313" key="4">
    <source>
        <dbReference type="Proteomes" id="UP000216840"/>
    </source>
</evidence>
<accession>A0A265UTI2</accession>
<dbReference type="Proteomes" id="UP000216840">
    <property type="component" value="Unassembled WGS sequence"/>
</dbReference>
<dbReference type="SMART" id="SM00850">
    <property type="entry name" value="LytTR"/>
    <property type="match status" value="1"/>
</dbReference>
<dbReference type="Pfam" id="PF04397">
    <property type="entry name" value="LytTR"/>
    <property type="match status" value="1"/>
</dbReference>
<dbReference type="GO" id="GO:0000156">
    <property type="term" value="F:phosphorelay response regulator activity"/>
    <property type="evidence" value="ECO:0007669"/>
    <property type="project" value="InterPro"/>
</dbReference>
<feature type="transmembrane region" description="Helical" evidence="1">
    <location>
        <begin position="33"/>
        <end position="56"/>
    </location>
</feature>
<dbReference type="PANTHER" id="PTHR37299">
    <property type="entry name" value="TRANSCRIPTIONAL REGULATOR-RELATED"/>
    <property type="match status" value="1"/>
</dbReference>
<feature type="transmembrane region" description="Helical" evidence="1">
    <location>
        <begin position="9"/>
        <end position="27"/>
    </location>
</feature>
<name>A0A265UTI2_9FLAO</name>
<protein>
    <recommendedName>
        <fullName evidence="2">HTH LytTR-type domain-containing protein</fullName>
    </recommendedName>
</protein>
<dbReference type="AlphaFoldDB" id="A0A265UTI2"/>
<dbReference type="EMBL" id="NGJN01000004">
    <property type="protein sequence ID" value="OZV68614.1"/>
    <property type="molecule type" value="Genomic_DNA"/>
</dbReference>